<feature type="signal peptide" evidence="1">
    <location>
        <begin position="1"/>
        <end position="27"/>
    </location>
</feature>
<dbReference type="Proteomes" id="UP001159428">
    <property type="component" value="Unassembled WGS sequence"/>
</dbReference>
<proteinExistence type="predicted"/>
<keyword evidence="1" id="KW-0732">Signal</keyword>
<evidence type="ECO:0000313" key="3">
    <source>
        <dbReference type="Proteomes" id="UP001159428"/>
    </source>
</evidence>
<keyword evidence="3" id="KW-1185">Reference proteome</keyword>
<protein>
    <submittedName>
        <fullName evidence="2">Uncharacterized protein</fullName>
    </submittedName>
</protein>
<dbReference type="EMBL" id="CALNXJ010000015">
    <property type="protein sequence ID" value="CAH3116642.1"/>
    <property type="molecule type" value="Genomic_DNA"/>
</dbReference>
<name>A0AAU9WK57_9CNID</name>
<evidence type="ECO:0000313" key="2">
    <source>
        <dbReference type="EMBL" id="CAH3116642.1"/>
    </source>
</evidence>
<sequence length="156" mass="17281">MATKRISVLLSSLLGVVLVCIVSLSEASGDRCLFTHKDLPCNVTGKIPLQLTCSYPGKWFTIKRVTRKTDQGIWQQVPKAKGVFEKDCKKSRTVQKGANGLESAICTISGCIPGIDLSQGVKIEYYCWEFDPDLFGGFGKRSHIRNPEIFHSAKEN</sequence>
<reference evidence="2 3" key="1">
    <citation type="submission" date="2022-05" db="EMBL/GenBank/DDBJ databases">
        <authorList>
            <consortium name="Genoscope - CEA"/>
            <person name="William W."/>
        </authorList>
    </citation>
    <scope>NUCLEOTIDE SEQUENCE [LARGE SCALE GENOMIC DNA]</scope>
</reference>
<accession>A0AAU9WK57</accession>
<evidence type="ECO:0000256" key="1">
    <source>
        <dbReference type="SAM" id="SignalP"/>
    </source>
</evidence>
<organism evidence="2 3">
    <name type="scientific">Pocillopora meandrina</name>
    <dbReference type="NCBI Taxonomy" id="46732"/>
    <lineage>
        <taxon>Eukaryota</taxon>
        <taxon>Metazoa</taxon>
        <taxon>Cnidaria</taxon>
        <taxon>Anthozoa</taxon>
        <taxon>Hexacorallia</taxon>
        <taxon>Scleractinia</taxon>
        <taxon>Astrocoeniina</taxon>
        <taxon>Pocilloporidae</taxon>
        <taxon>Pocillopora</taxon>
    </lineage>
</organism>
<comment type="caution">
    <text evidence="2">The sequence shown here is derived from an EMBL/GenBank/DDBJ whole genome shotgun (WGS) entry which is preliminary data.</text>
</comment>
<gene>
    <name evidence="2" type="ORF">PMEA_00006520</name>
</gene>
<dbReference type="AlphaFoldDB" id="A0AAU9WK57"/>
<feature type="chain" id="PRO_5043594560" evidence="1">
    <location>
        <begin position="28"/>
        <end position="156"/>
    </location>
</feature>